<accession>A0A821D2E0</accession>
<comment type="caution">
    <text evidence="2">The sequence shown here is derived from an EMBL/GenBank/DDBJ whole genome shotgun (WGS) entry which is preliminary data.</text>
</comment>
<evidence type="ECO:0000313" key="2">
    <source>
        <dbReference type="EMBL" id="CAF4614429.1"/>
    </source>
</evidence>
<feature type="non-terminal residue" evidence="2">
    <location>
        <position position="1"/>
    </location>
</feature>
<keyword evidence="3" id="KW-1185">Reference proteome</keyword>
<gene>
    <name evidence="2" type="ORF">OVN521_LOCUS45669</name>
</gene>
<proteinExistence type="predicted"/>
<organism evidence="2 3">
    <name type="scientific">Rotaria magnacalcarata</name>
    <dbReference type="NCBI Taxonomy" id="392030"/>
    <lineage>
        <taxon>Eukaryota</taxon>
        <taxon>Metazoa</taxon>
        <taxon>Spiralia</taxon>
        <taxon>Gnathifera</taxon>
        <taxon>Rotifera</taxon>
        <taxon>Eurotatoria</taxon>
        <taxon>Bdelloidea</taxon>
        <taxon>Philodinida</taxon>
        <taxon>Philodinidae</taxon>
        <taxon>Rotaria</taxon>
    </lineage>
</organism>
<dbReference type="EMBL" id="CAJOBG010076195">
    <property type="protein sequence ID" value="CAF4614429.1"/>
    <property type="molecule type" value="Genomic_DNA"/>
</dbReference>
<protein>
    <submittedName>
        <fullName evidence="2">Uncharacterized protein</fullName>
    </submittedName>
</protein>
<evidence type="ECO:0000313" key="3">
    <source>
        <dbReference type="Proteomes" id="UP000663866"/>
    </source>
</evidence>
<reference evidence="2" key="1">
    <citation type="submission" date="2021-02" db="EMBL/GenBank/DDBJ databases">
        <authorList>
            <person name="Nowell W R."/>
        </authorList>
    </citation>
    <scope>NUCLEOTIDE SEQUENCE</scope>
</reference>
<feature type="region of interest" description="Disordered" evidence="1">
    <location>
        <begin position="64"/>
        <end position="108"/>
    </location>
</feature>
<dbReference type="Proteomes" id="UP000663866">
    <property type="component" value="Unassembled WGS sequence"/>
</dbReference>
<feature type="non-terminal residue" evidence="2">
    <location>
        <position position="108"/>
    </location>
</feature>
<dbReference type="AlphaFoldDB" id="A0A821D2E0"/>
<evidence type="ECO:0000256" key="1">
    <source>
        <dbReference type="SAM" id="MobiDB-lite"/>
    </source>
</evidence>
<feature type="compositionally biased region" description="Polar residues" evidence="1">
    <location>
        <begin position="64"/>
        <end position="85"/>
    </location>
</feature>
<name>A0A821D2E0_9BILA</name>
<sequence length="108" mass="12214">AKRCQLHDISSSVVDETFKYLDQSFKSNNIEISIVNQYDDLCNILLYINGECLNEKFNQKSMSIDEQEANTDMNDQSSTTTATTVKEQERPISATGKRNSEEILSPVT</sequence>